<feature type="region of interest" description="Disordered" evidence="7">
    <location>
        <begin position="239"/>
        <end position="258"/>
    </location>
</feature>
<keyword evidence="3 6" id="KW-0853">WD repeat</keyword>
<dbReference type="AlphaFoldDB" id="A0A6F9DQS2"/>
<dbReference type="GO" id="GO:0000462">
    <property type="term" value="P:maturation of SSU-rRNA from tricistronic rRNA transcript (SSU-rRNA, 5.8S rRNA, LSU-rRNA)"/>
    <property type="evidence" value="ECO:0007669"/>
    <property type="project" value="TreeGrafter"/>
</dbReference>
<dbReference type="Gene3D" id="2.130.10.10">
    <property type="entry name" value="YVTN repeat-like/Quinoprotein amine dehydrogenase"/>
    <property type="match status" value="3"/>
</dbReference>
<evidence type="ECO:0000313" key="9">
    <source>
        <dbReference type="EMBL" id="CAB3265326.1"/>
    </source>
</evidence>
<accession>A0A6F9DQS2</accession>
<evidence type="ECO:0000256" key="2">
    <source>
        <dbReference type="ARBA" id="ARBA00010226"/>
    </source>
</evidence>
<dbReference type="SUPFAM" id="SSF50998">
    <property type="entry name" value="Quinoprotein alcohol dehydrogenase-like"/>
    <property type="match status" value="2"/>
</dbReference>
<dbReference type="EMBL" id="LR789464">
    <property type="protein sequence ID" value="CAB3265326.1"/>
    <property type="molecule type" value="mRNA"/>
</dbReference>
<evidence type="ECO:0000256" key="1">
    <source>
        <dbReference type="ARBA" id="ARBA00004604"/>
    </source>
</evidence>
<dbReference type="InterPro" id="IPR015943">
    <property type="entry name" value="WD40/YVTN_repeat-like_dom_sf"/>
</dbReference>
<dbReference type="InterPro" id="IPR019775">
    <property type="entry name" value="WD40_repeat_CS"/>
</dbReference>
<dbReference type="PANTHER" id="PTHR19858:SF0">
    <property type="entry name" value="PERIODIC TRYPTOPHAN PROTEIN 2 HOMOLOG"/>
    <property type="match status" value="1"/>
</dbReference>
<dbReference type="PROSITE" id="PS50294">
    <property type="entry name" value="WD_REPEATS_REGION"/>
    <property type="match status" value="4"/>
</dbReference>
<feature type="domain" description="Small-subunit processome Utp12" evidence="8">
    <location>
        <begin position="764"/>
        <end position="869"/>
    </location>
</feature>
<keyword evidence="4" id="KW-0677">Repeat</keyword>
<feature type="repeat" description="WD" evidence="6">
    <location>
        <begin position="491"/>
        <end position="532"/>
    </location>
</feature>
<dbReference type="InterPro" id="IPR027145">
    <property type="entry name" value="PWP2"/>
</dbReference>
<organism evidence="9">
    <name type="scientific">Phallusia mammillata</name>
    <dbReference type="NCBI Taxonomy" id="59560"/>
    <lineage>
        <taxon>Eukaryota</taxon>
        <taxon>Metazoa</taxon>
        <taxon>Chordata</taxon>
        <taxon>Tunicata</taxon>
        <taxon>Ascidiacea</taxon>
        <taxon>Phlebobranchia</taxon>
        <taxon>Ascidiidae</taxon>
        <taxon>Phallusia</taxon>
    </lineage>
</organism>
<feature type="region of interest" description="Disordered" evidence="7">
    <location>
        <begin position="887"/>
        <end position="908"/>
    </location>
</feature>
<dbReference type="InterPro" id="IPR007148">
    <property type="entry name" value="SSU_processome_Utp12"/>
</dbReference>
<dbReference type="CDD" id="cd00200">
    <property type="entry name" value="WD40"/>
    <property type="match status" value="1"/>
</dbReference>
<dbReference type="GO" id="GO:0034388">
    <property type="term" value="C:Pwp2p-containing subcomplex of 90S preribosome"/>
    <property type="evidence" value="ECO:0007669"/>
    <property type="project" value="TreeGrafter"/>
</dbReference>
<dbReference type="GO" id="GO:0000028">
    <property type="term" value="P:ribosomal small subunit assembly"/>
    <property type="evidence" value="ECO:0007669"/>
    <property type="project" value="TreeGrafter"/>
</dbReference>
<feature type="compositionally biased region" description="Acidic residues" evidence="7">
    <location>
        <begin position="239"/>
        <end position="249"/>
    </location>
</feature>
<dbReference type="SMART" id="SM00320">
    <property type="entry name" value="WD40"/>
    <property type="match status" value="13"/>
</dbReference>
<evidence type="ECO:0000256" key="4">
    <source>
        <dbReference type="ARBA" id="ARBA00022737"/>
    </source>
</evidence>
<evidence type="ECO:0000256" key="3">
    <source>
        <dbReference type="ARBA" id="ARBA00022574"/>
    </source>
</evidence>
<evidence type="ECO:0000256" key="6">
    <source>
        <dbReference type="PROSITE-ProRule" id="PRU00221"/>
    </source>
</evidence>
<feature type="repeat" description="WD" evidence="6">
    <location>
        <begin position="363"/>
        <end position="404"/>
    </location>
</feature>
<dbReference type="PROSITE" id="PS00678">
    <property type="entry name" value="WD_REPEATS_1"/>
    <property type="match status" value="1"/>
</dbReference>
<evidence type="ECO:0000256" key="7">
    <source>
        <dbReference type="SAM" id="MobiDB-lite"/>
    </source>
</evidence>
<dbReference type="Pfam" id="PF00400">
    <property type="entry name" value="WD40"/>
    <property type="match status" value="7"/>
</dbReference>
<name>A0A6F9DQS2_9ASCI</name>
<dbReference type="PANTHER" id="PTHR19858">
    <property type="entry name" value="WD40 REPEAT PROTEIN"/>
    <property type="match status" value="1"/>
</dbReference>
<evidence type="ECO:0000256" key="5">
    <source>
        <dbReference type="ARBA" id="ARBA00023242"/>
    </source>
</evidence>
<comment type="similarity">
    <text evidence="2">Belongs to the WD repeat PWP2 family.</text>
</comment>
<comment type="subcellular location">
    <subcellularLocation>
        <location evidence="1">Nucleus</location>
        <location evidence="1">Nucleolus</location>
    </subcellularLocation>
</comment>
<dbReference type="PROSITE" id="PS50082">
    <property type="entry name" value="WD_REPEATS_2"/>
    <property type="match status" value="5"/>
</dbReference>
<feature type="repeat" description="WD" evidence="6">
    <location>
        <begin position="405"/>
        <end position="446"/>
    </location>
</feature>
<dbReference type="Pfam" id="PF04003">
    <property type="entry name" value="Utp12"/>
    <property type="match status" value="1"/>
</dbReference>
<evidence type="ECO:0000259" key="8">
    <source>
        <dbReference type="Pfam" id="PF04003"/>
    </source>
</evidence>
<dbReference type="InterPro" id="IPR001680">
    <property type="entry name" value="WD40_rpt"/>
</dbReference>
<dbReference type="GO" id="GO:0032040">
    <property type="term" value="C:small-subunit processome"/>
    <property type="evidence" value="ECO:0007669"/>
    <property type="project" value="TreeGrafter"/>
</dbReference>
<dbReference type="InterPro" id="IPR011047">
    <property type="entry name" value="Quinoprotein_ADH-like_sf"/>
</dbReference>
<proteinExistence type="evidence at transcript level"/>
<gene>
    <name evidence="9" type="primary">Pwp2</name>
</gene>
<reference evidence="9" key="1">
    <citation type="submission" date="2020-04" db="EMBL/GenBank/DDBJ databases">
        <authorList>
            <person name="Neveu A P."/>
        </authorList>
    </citation>
    <scope>NUCLEOTIDE SEQUENCE</scope>
    <source>
        <tissue evidence="9">Whole embryo</tissue>
    </source>
</reference>
<feature type="repeat" description="WD" evidence="6">
    <location>
        <begin position="184"/>
        <end position="216"/>
    </location>
</feature>
<keyword evidence="5" id="KW-0539">Nucleus</keyword>
<dbReference type="FunFam" id="2.130.10.10:FF:000216">
    <property type="entry name" value="Periodic tryptophan protein 2 homolog"/>
    <property type="match status" value="1"/>
</dbReference>
<sequence length="908" mass="101236">MKFGFKFSNLLGTVYRKGNVTFLKDGNTVVSPVGNRLSLFDLKSNKSETLQFTTKHNISCIAVSPDSSAAILVDEEGEITLINLISKTVLHRHDFRKPVNCVSFSPDGKKFAVCKDNVILMYHAPGKTMSLNPFSLYRTFYGAYNDVTCIDWTDDSRVFAVGGKDMNTRVYAAVKLENLVIYSLGGHKDEIVGCFFEKDSLDIYSVSRDGTLNVWDCDTDLDDLKSRAEFETVPYSEEFVEETELEEEETKASKTESEVDTTNTKILYTRTAKHFFNKEGDFNNVTSVSYHSATHILVTGFASGSFQIHELPDFNLIHTLSISEHKITASAFNVTGDWIALASADLGQLLVWEWQSETYIMKQQGHFNGMSCLDYSPDGRYIVTGGEDGKVKVWNTNSGFCFVTFSEHTAAITGVQFTSNGHVIMSSSIDGTVRAFDLHRYRNFRTFTAPRPTQFSCLAADGSGELVGAGSEDNFEIYVWSVRTGRLLDVLAAHEAPVSSIAFSPNESLLASGSWDHSAILWKIGDEKGARETIQIGHDVMSVAFRPDGKELAVSSLNAEISFWDVQTATQNGSVECRHDIGGGRSQTDRVSAKTSSYGKAFQTLCYTADGEAIIAGGQTKNVCVYHVREQMLMKKFPISKNLSFDAMEEFLDKRKMTEFGPSALIDMGKEDENGTALKLPGVRTGDLSSRSFKPEVRVSCIRFSPTGREWACTSTEGLMIYSLDSNLVFDPYDLDIDVTPQNIRKLLDNKDYSKAFIMSFRLNEKKLIEEVVEHIPHTQIDAISKNLPQIYVEKSLEFIAQQLDASPYIEFYLRWCRALLVNHGPVLKKRSNQVMTTMRHLQKGLTGKAQTIGKLCDSNVHQMRYILSLAKLQKLKLAKEPEAEEAIVGSESDESDDDLQIMSVAAT</sequence>
<feature type="repeat" description="WD" evidence="6">
    <location>
        <begin position="540"/>
        <end position="574"/>
    </location>
</feature>
<protein>
    <submittedName>
        <fullName evidence="9">Periodic tryptophan protein 2 homolog</fullName>
    </submittedName>
</protein>